<dbReference type="InterPro" id="IPR019775">
    <property type="entry name" value="WD40_repeat_CS"/>
</dbReference>
<dbReference type="AlphaFoldDB" id="A0A8S1QJN4"/>
<organism evidence="2 3">
    <name type="scientific">Paramecium sonneborni</name>
    <dbReference type="NCBI Taxonomy" id="65129"/>
    <lineage>
        <taxon>Eukaryota</taxon>
        <taxon>Sar</taxon>
        <taxon>Alveolata</taxon>
        <taxon>Ciliophora</taxon>
        <taxon>Intramacronucleata</taxon>
        <taxon>Oligohymenophorea</taxon>
        <taxon>Peniculida</taxon>
        <taxon>Parameciidae</taxon>
        <taxon>Paramecium</taxon>
    </lineage>
</organism>
<keyword evidence="3" id="KW-1185">Reference proteome</keyword>
<name>A0A8S1QJN4_9CILI</name>
<evidence type="ECO:0000313" key="2">
    <source>
        <dbReference type="EMBL" id="CAD8114850.1"/>
    </source>
</evidence>
<dbReference type="Proteomes" id="UP000692954">
    <property type="component" value="Unassembled WGS sequence"/>
</dbReference>
<evidence type="ECO:0000256" key="1">
    <source>
        <dbReference type="PROSITE-ProRule" id="PRU00221"/>
    </source>
</evidence>
<dbReference type="Pfam" id="PF00805">
    <property type="entry name" value="Pentapeptide"/>
    <property type="match status" value="1"/>
</dbReference>
<comment type="caution">
    <text evidence="2">The sequence shown here is derived from an EMBL/GenBank/DDBJ whole genome shotgun (WGS) entry which is preliminary data.</text>
</comment>
<dbReference type="EMBL" id="CAJJDN010000107">
    <property type="protein sequence ID" value="CAD8114850.1"/>
    <property type="molecule type" value="Genomic_DNA"/>
</dbReference>
<accession>A0A8S1QJN4</accession>
<keyword evidence="1" id="KW-0853">WD repeat</keyword>
<dbReference type="Pfam" id="PF00400">
    <property type="entry name" value="WD40"/>
    <property type="match status" value="1"/>
</dbReference>
<dbReference type="PANTHER" id="PTHR45333">
    <property type="entry name" value="MEMBRANE PROTEIN-RELATED"/>
    <property type="match status" value="1"/>
</dbReference>
<gene>
    <name evidence="2" type="ORF">PSON_ATCC_30995.1.T1070001</name>
</gene>
<dbReference type="InterPro" id="IPR001646">
    <property type="entry name" value="5peptide_repeat"/>
</dbReference>
<evidence type="ECO:0000313" key="3">
    <source>
        <dbReference type="Proteomes" id="UP000692954"/>
    </source>
</evidence>
<dbReference type="PROSITE" id="PS50294">
    <property type="entry name" value="WD_REPEATS_REGION"/>
    <property type="match status" value="1"/>
</dbReference>
<reference evidence="2" key="1">
    <citation type="submission" date="2021-01" db="EMBL/GenBank/DDBJ databases">
        <authorList>
            <consortium name="Genoscope - CEA"/>
            <person name="William W."/>
        </authorList>
    </citation>
    <scope>NUCLEOTIDE SEQUENCE</scope>
</reference>
<dbReference type="PROSITE" id="PS00678">
    <property type="entry name" value="WD_REPEATS_1"/>
    <property type="match status" value="1"/>
</dbReference>
<proteinExistence type="predicted"/>
<feature type="repeat" description="WD" evidence="1">
    <location>
        <begin position="211"/>
        <end position="252"/>
    </location>
</feature>
<dbReference type="InterPro" id="IPR001680">
    <property type="entry name" value="WD40_rpt"/>
</dbReference>
<dbReference type="PANTHER" id="PTHR45333:SF1">
    <property type="entry name" value="CHROMOSOME UNDETERMINED SCAFFOLD_625, WHOLE GENOME SHOTGUN SEQUENCE"/>
    <property type="match status" value="1"/>
</dbReference>
<dbReference type="SMART" id="SM00320">
    <property type="entry name" value="WD40"/>
    <property type="match status" value="1"/>
</dbReference>
<dbReference type="PROSITE" id="PS50082">
    <property type="entry name" value="WD_REPEATS_2"/>
    <property type="match status" value="1"/>
</dbReference>
<dbReference type="OrthoDB" id="2687506at2759"/>
<protein>
    <submittedName>
        <fullName evidence="2">Uncharacterized protein</fullName>
    </submittedName>
</protein>
<sequence>MEQKEDLFDLLASSKVVDQSMYEATIKLLRKENVSDCLKYLSDQENLSSCLQSIYKAMVKTKVNQEEVAKNQMQIMMNILQKVKDHDFNNKNYCEDLYEEFRKDLIKKIKKIEKIIELLKFLVQLTTLDEQFIQCGSNALYLLVQMKVDLTNKSFEDIRIKNTSLIGANFVKCNLSGSIFENVDISGVNLNSALLLNCKWKYMKINELNKLDGHTRSVHSVCFSPNGTTLASGSWDKSIRLWDVKTGQQKAQLDGQCVGNVICCGLNGISPIYWYDLQVALLLA</sequence>